<proteinExistence type="predicted"/>
<keyword evidence="1" id="KW-0472">Membrane</keyword>
<comment type="caution">
    <text evidence="2">The sequence shown here is derived from an EMBL/GenBank/DDBJ whole genome shotgun (WGS) entry which is preliminary data.</text>
</comment>
<evidence type="ECO:0000256" key="1">
    <source>
        <dbReference type="SAM" id="Phobius"/>
    </source>
</evidence>
<organism evidence="2 3">
    <name type="scientific">Porites lobata</name>
    <dbReference type="NCBI Taxonomy" id="104759"/>
    <lineage>
        <taxon>Eukaryota</taxon>
        <taxon>Metazoa</taxon>
        <taxon>Cnidaria</taxon>
        <taxon>Anthozoa</taxon>
        <taxon>Hexacorallia</taxon>
        <taxon>Scleractinia</taxon>
        <taxon>Fungiina</taxon>
        <taxon>Poritidae</taxon>
        <taxon>Porites</taxon>
    </lineage>
</organism>
<evidence type="ECO:0000313" key="2">
    <source>
        <dbReference type="EMBL" id="CAH3127188.1"/>
    </source>
</evidence>
<keyword evidence="1" id="KW-1133">Transmembrane helix</keyword>
<keyword evidence="1" id="KW-0812">Transmembrane</keyword>
<reference evidence="2 3" key="1">
    <citation type="submission" date="2022-05" db="EMBL/GenBank/DDBJ databases">
        <authorList>
            <consortium name="Genoscope - CEA"/>
            <person name="William W."/>
        </authorList>
    </citation>
    <scope>NUCLEOTIDE SEQUENCE [LARGE SCALE GENOMIC DNA]</scope>
</reference>
<name>A0ABN8NYN1_9CNID</name>
<accession>A0ABN8NYN1</accession>
<feature type="transmembrane region" description="Helical" evidence="1">
    <location>
        <begin position="12"/>
        <end position="34"/>
    </location>
</feature>
<protein>
    <submittedName>
        <fullName evidence="2">Uncharacterized protein</fullName>
    </submittedName>
</protein>
<keyword evidence="3" id="KW-1185">Reference proteome</keyword>
<gene>
    <name evidence="2" type="ORF">PLOB_00032829</name>
</gene>
<evidence type="ECO:0000313" key="3">
    <source>
        <dbReference type="Proteomes" id="UP001159405"/>
    </source>
</evidence>
<dbReference type="Proteomes" id="UP001159405">
    <property type="component" value="Unassembled WGS sequence"/>
</dbReference>
<sequence>MGFKDFVCSRAGACVGAILVVIILIIGLVVGLTVKKYQAEKNLKYATEKYELPTHYLARRPKGINIYNDMVYLSPNGKDEIGHARKCVSCLKQWTVYMLNEKEEIAVVIKQKSWTLTVKYDIEEQWKTNSTSYHIQYSWSGSGLTKVVYIIKNSNDVEVARTNSFRFEFDKTITLKDSKGTTLGVINRPAFQLYPTWDIKVNNKDVVPTYLFGLYIIFSL</sequence>
<dbReference type="EMBL" id="CALNXK010000043">
    <property type="protein sequence ID" value="CAH3127188.1"/>
    <property type="molecule type" value="Genomic_DNA"/>
</dbReference>